<reference evidence="11" key="1">
    <citation type="submission" date="2016-10" db="EMBL/GenBank/DDBJ databases">
        <authorList>
            <person name="Varghese N."/>
            <person name="Submissions S."/>
        </authorList>
    </citation>
    <scope>NUCLEOTIDE SEQUENCE [LARGE SCALE GENOMIC DNA]</scope>
    <source>
        <strain evidence="11">DSM 1551</strain>
    </source>
</reference>
<keyword evidence="8 9" id="KW-0813">Transport</keyword>
<dbReference type="GO" id="GO:0034204">
    <property type="term" value="P:lipid translocation"/>
    <property type="evidence" value="ECO:0007669"/>
    <property type="project" value="TreeGrafter"/>
</dbReference>
<dbReference type="PANTHER" id="PTHR47019:SF1">
    <property type="entry name" value="LIPID II FLIPPASE MURJ"/>
    <property type="match status" value="1"/>
</dbReference>
<dbReference type="HAMAP" id="MF_02078">
    <property type="entry name" value="MurJ_MviN"/>
    <property type="match status" value="1"/>
</dbReference>
<name>A0A1I0CWR4_9FIRM</name>
<dbReference type="GO" id="GO:0071555">
    <property type="term" value="P:cell wall organization"/>
    <property type="evidence" value="ECO:0007669"/>
    <property type="project" value="UniProtKB-UniRule"/>
</dbReference>
<protein>
    <recommendedName>
        <fullName evidence="8">Probable lipid II flippase MurJ</fullName>
    </recommendedName>
</protein>
<dbReference type="PANTHER" id="PTHR47019">
    <property type="entry name" value="LIPID II FLIPPASE MURJ"/>
    <property type="match status" value="1"/>
</dbReference>
<dbReference type="GO" id="GO:0009252">
    <property type="term" value="P:peptidoglycan biosynthetic process"/>
    <property type="evidence" value="ECO:0007669"/>
    <property type="project" value="UniProtKB-UniRule"/>
</dbReference>
<dbReference type="GO" id="GO:0015648">
    <property type="term" value="F:lipid-linked peptidoglycan transporter activity"/>
    <property type="evidence" value="ECO:0007669"/>
    <property type="project" value="UniProtKB-UniRule"/>
</dbReference>
<feature type="transmembrane region" description="Helical" evidence="8">
    <location>
        <begin position="89"/>
        <end position="108"/>
    </location>
</feature>
<dbReference type="InterPro" id="IPR051050">
    <property type="entry name" value="Lipid_II_flippase_MurJ/MviN"/>
</dbReference>
<dbReference type="GeneID" id="78287633"/>
<accession>A0A1I0CWR4</accession>
<evidence type="ECO:0000256" key="8">
    <source>
        <dbReference type="HAMAP-Rule" id="MF_02078"/>
    </source>
</evidence>
<evidence type="ECO:0000256" key="7">
    <source>
        <dbReference type="ARBA" id="ARBA00023136"/>
    </source>
</evidence>
<evidence type="ECO:0000256" key="9">
    <source>
        <dbReference type="PIRNR" id="PIRNR002869"/>
    </source>
</evidence>
<feature type="transmembrane region" description="Helical" evidence="8">
    <location>
        <begin position="276"/>
        <end position="294"/>
    </location>
</feature>
<feature type="transmembrane region" description="Helical" evidence="8">
    <location>
        <begin position="470"/>
        <end position="498"/>
    </location>
</feature>
<dbReference type="InterPro" id="IPR004268">
    <property type="entry name" value="MurJ"/>
</dbReference>
<evidence type="ECO:0000256" key="5">
    <source>
        <dbReference type="ARBA" id="ARBA00022984"/>
    </source>
</evidence>
<organism evidence="10 11">
    <name type="scientific">Thomasclavelia cocleata</name>
    <dbReference type="NCBI Taxonomy" id="69824"/>
    <lineage>
        <taxon>Bacteria</taxon>
        <taxon>Bacillati</taxon>
        <taxon>Bacillota</taxon>
        <taxon>Erysipelotrichia</taxon>
        <taxon>Erysipelotrichales</taxon>
        <taxon>Coprobacillaceae</taxon>
        <taxon>Thomasclavelia</taxon>
    </lineage>
</organism>
<evidence type="ECO:0000256" key="2">
    <source>
        <dbReference type="ARBA" id="ARBA00022475"/>
    </source>
</evidence>
<keyword evidence="11" id="KW-1185">Reference proteome</keyword>
<gene>
    <name evidence="8" type="primary">murJ</name>
    <name evidence="10" type="ORF">SAMN04489758_10414</name>
</gene>
<dbReference type="UniPathway" id="UPA00219"/>
<comment type="function">
    <text evidence="8 9">Involved in peptidoglycan biosynthesis. Transports lipid-linked peptidoglycan precursors from the inner to the outer leaflet of the cytoplasmic membrane.</text>
</comment>
<sequence>MSIFQKVKKNVGSLMLIIVFSKLIGMFRDVVLANCFGTSNVSDAYLIAISVPTLIFYFIGHSLSTAYIPMYNKIKSTKGETKAHDYTNIIISIAMVICTIIVIILLISPDFMVKLFAAGFDDATTNIASYYIRVSAFSLYFMTLVNVYGSYLQIYENFVVPAMVSVPRNIVIILSIIFAYYFGIEFLGWGILFAYVAEFIFLLPFVRRSGYKFKIKINIKDEEVIETFRIITPILIGVSVGQINKIIDKSLASILIIGGVSALSYASIINNAVQEVLVTGIITILFASCSELVAQGKHLEVKKKLSNTIDTMICLLIPASIGVIFLAEPIVKVILGRGNFDGNSIALTMSALRCYTIGLVFLAIRDTIVKVFYAYKNTKITTIISTTAIGINIVFNIILSQIWGINGLALATSISAIFSCVTLYYFLRKKIGDFNLVNTLVVSIKSISCSVLMGLVVIFLFRIIETFSSTVIALIISVSIGILIYFILSVLFRVPLALNWVRKITKRI</sequence>
<feature type="transmembrane region" description="Helical" evidence="8">
    <location>
        <begin position="405"/>
        <end position="427"/>
    </location>
</feature>
<dbReference type="Pfam" id="PF03023">
    <property type="entry name" value="MurJ"/>
    <property type="match status" value="1"/>
</dbReference>
<dbReference type="AlphaFoldDB" id="A0A1I0CWR4"/>
<comment type="subcellular location">
    <subcellularLocation>
        <location evidence="1 8">Cell membrane</location>
        <topology evidence="1 8">Multi-pass membrane protein</topology>
    </subcellularLocation>
</comment>
<dbReference type="RefSeq" id="WP_092352353.1">
    <property type="nucleotide sequence ID" value="NZ_FOIN01000004.1"/>
</dbReference>
<dbReference type="Proteomes" id="UP000198558">
    <property type="component" value="Unassembled WGS sequence"/>
</dbReference>
<evidence type="ECO:0000313" key="10">
    <source>
        <dbReference type="EMBL" id="SET23570.1"/>
    </source>
</evidence>
<dbReference type="PRINTS" id="PR01806">
    <property type="entry name" value="VIRFACTRMVIN"/>
</dbReference>
<dbReference type="NCBIfam" id="TIGR01695">
    <property type="entry name" value="murJ_mviN"/>
    <property type="match status" value="1"/>
</dbReference>
<feature type="transmembrane region" description="Helical" evidence="8">
    <location>
        <begin position="44"/>
        <end position="68"/>
    </location>
</feature>
<keyword evidence="8 9" id="KW-0961">Cell wall biogenesis/degradation</keyword>
<comment type="pathway">
    <text evidence="8">Cell wall biogenesis; peptidoglycan biosynthesis.</text>
</comment>
<keyword evidence="2 8" id="KW-1003">Cell membrane</keyword>
<feature type="transmembrane region" description="Helical" evidence="8">
    <location>
        <begin position="380"/>
        <end position="399"/>
    </location>
</feature>
<feature type="transmembrane region" description="Helical" evidence="8">
    <location>
        <begin position="158"/>
        <end position="180"/>
    </location>
</feature>
<feature type="transmembrane region" description="Helical" evidence="8">
    <location>
        <begin position="439"/>
        <end position="464"/>
    </location>
</feature>
<dbReference type="GO" id="GO:0008360">
    <property type="term" value="P:regulation of cell shape"/>
    <property type="evidence" value="ECO:0007669"/>
    <property type="project" value="UniProtKB-UniRule"/>
</dbReference>
<keyword evidence="5 8" id="KW-0573">Peptidoglycan synthesis</keyword>
<feature type="transmembrane region" description="Helical" evidence="8">
    <location>
        <begin position="128"/>
        <end position="151"/>
    </location>
</feature>
<dbReference type="OrthoDB" id="9804143at2"/>
<comment type="similarity">
    <text evidence="8 9">Belongs to the MurJ/MviN family.</text>
</comment>
<evidence type="ECO:0000313" key="11">
    <source>
        <dbReference type="Proteomes" id="UP000198558"/>
    </source>
</evidence>
<feature type="transmembrane region" description="Helical" evidence="8">
    <location>
        <begin position="12"/>
        <end position="32"/>
    </location>
</feature>
<feature type="transmembrane region" description="Helical" evidence="8">
    <location>
        <begin position="315"/>
        <end position="335"/>
    </location>
</feature>
<keyword evidence="7 8" id="KW-0472">Membrane</keyword>
<feature type="transmembrane region" description="Helical" evidence="8">
    <location>
        <begin position="186"/>
        <end position="206"/>
    </location>
</feature>
<evidence type="ECO:0000256" key="1">
    <source>
        <dbReference type="ARBA" id="ARBA00004651"/>
    </source>
</evidence>
<dbReference type="GO" id="GO:0005886">
    <property type="term" value="C:plasma membrane"/>
    <property type="evidence" value="ECO:0007669"/>
    <property type="project" value="UniProtKB-SubCell"/>
</dbReference>
<feature type="transmembrane region" description="Helical" evidence="8">
    <location>
        <begin position="347"/>
        <end position="368"/>
    </location>
</feature>
<evidence type="ECO:0000256" key="3">
    <source>
        <dbReference type="ARBA" id="ARBA00022692"/>
    </source>
</evidence>
<proteinExistence type="inferred from homology"/>
<evidence type="ECO:0000256" key="6">
    <source>
        <dbReference type="ARBA" id="ARBA00022989"/>
    </source>
</evidence>
<dbReference type="EMBL" id="FOIN01000004">
    <property type="protein sequence ID" value="SET23570.1"/>
    <property type="molecule type" value="Genomic_DNA"/>
</dbReference>
<feature type="transmembrane region" description="Helical" evidence="8">
    <location>
        <begin position="251"/>
        <end position="270"/>
    </location>
</feature>
<dbReference type="PIRSF" id="PIRSF002869">
    <property type="entry name" value="MviN"/>
    <property type="match status" value="1"/>
</dbReference>
<keyword evidence="3 8" id="KW-0812">Transmembrane</keyword>
<keyword evidence="6 8" id="KW-1133">Transmembrane helix</keyword>
<dbReference type="CDD" id="cd13123">
    <property type="entry name" value="MATE_MurJ_like"/>
    <property type="match status" value="1"/>
</dbReference>
<evidence type="ECO:0000256" key="4">
    <source>
        <dbReference type="ARBA" id="ARBA00022960"/>
    </source>
</evidence>
<keyword evidence="4 8" id="KW-0133">Cell shape</keyword>